<dbReference type="InterPro" id="IPR036259">
    <property type="entry name" value="MFS_trans_sf"/>
</dbReference>
<dbReference type="EMBL" id="JBBNAG010000001">
    <property type="protein sequence ID" value="KAK9167689.1"/>
    <property type="molecule type" value="Genomic_DNA"/>
</dbReference>
<feature type="transmembrane region" description="Helical" evidence="6">
    <location>
        <begin position="187"/>
        <end position="206"/>
    </location>
</feature>
<dbReference type="GO" id="GO:0016020">
    <property type="term" value="C:membrane"/>
    <property type="evidence" value="ECO:0007669"/>
    <property type="project" value="UniProtKB-SubCell"/>
</dbReference>
<proteinExistence type="inferred from homology"/>
<sequence length="413" mass="45337">MVNTGDDSSGAEPLLGEEGSVEWTVDYNGEAASESSGSAWLPASFIVGMEIAERFAFTGISCNLITYLTGPLRQSTATAAVNVNVWNGTASLTPLLGAFIADSCLGRYQTIIYFSLVYISWQLHQEGTSPAHRHSELINLPDKTRRREAIPFLNKALGAAPDNNNQEGSLNNWNVCSVSQVNEAKAILQLVPIWCACLVYAVISAQPSTFFTKQGSTLDRKIGSNFQIPAASLQVFISISIVFVMPAYDRVFVPIARVFTGKPRGITPLQRIGWGMSFSTTSMMFAAIIERKRLETTTTIPMSVWWLVPQYVSYGVSYAFTMVGLQEFFYDQVPDGLESVGMALYMSIFGIGNFLSGFLVSIINMVTSANGQDSWVSSNLNDGHLDYFYWLLVGLNIAAMTAFICLAKLYIYN</sequence>
<feature type="transmembrane region" description="Helical" evidence="6">
    <location>
        <begin position="269"/>
        <end position="289"/>
    </location>
</feature>
<evidence type="ECO:0000256" key="2">
    <source>
        <dbReference type="ARBA" id="ARBA00005982"/>
    </source>
</evidence>
<dbReference type="Gene3D" id="1.20.1250.20">
    <property type="entry name" value="MFS general substrate transporter like domains"/>
    <property type="match status" value="2"/>
</dbReference>
<keyword evidence="3 6" id="KW-0812">Transmembrane</keyword>
<feature type="transmembrane region" description="Helical" evidence="6">
    <location>
        <begin position="387"/>
        <end position="411"/>
    </location>
</feature>
<evidence type="ECO:0000256" key="3">
    <source>
        <dbReference type="ARBA" id="ARBA00022692"/>
    </source>
</evidence>
<protein>
    <recommendedName>
        <fullName evidence="9">Peptide transporter</fullName>
    </recommendedName>
</protein>
<evidence type="ECO:0000256" key="6">
    <source>
        <dbReference type="SAM" id="Phobius"/>
    </source>
</evidence>
<reference evidence="7 8" key="1">
    <citation type="submission" date="2024-01" db="EMBL/GenBank/DDBJ databases">
        <title>Genome assemblies of Stephania.</title>
        <authorList>
            <person name="Yang L."/>
        </authorList>
    </citation>
    <scope>NUCLEOTIDE SEQUENCE [LARGE SCALE GENOMIC DNA]</scope>
    <source>
        <strain evidence="7">JXDWG</strain>
        <tissue evidence="7">Leaf</tissue>
    </source>
</reference>
<evidence type="ECO:0000256" key="1">
    <source>
        <dbReference type="ARBA" id="ARBA00004141"/>
    </source>
</evidence>
<comment type="similarity">
    <text evidence="2">Belongs to the major facilitator superfamily. Proton-dependent oligopeptide transporter (POT/PTR) (TC 2.A.17) family.</text>
</comment>
<organism evidence="7 8">
    <name type="scientific">Stephania cephalantha</name>
    <dbReference type="NCBI Taxonomy" id="152367"/>
    <lineage>
        <taxon>Eukaryota</taxon>
        <taxon>Viridiplantae</taxon>
        <taxon>Streptophyta</taxon>
        <taxon>Embryophyta</taxon>
        <taxon>Tracheophyta</taxon>
        <taxon>Spermatophyta</taxon>
        <taxon>Magnoliopsida</taxon>
        <taxon>Ranunculales</taxon>
        <taxon>Menispermaceae</taxon>
        <taxon>Menispermoideae</taxon>
        <taxon>Cissampelideae</taxon>
        <taxon>Stephania</taxon>
    </lineage>
</organism>
<dbReference type="Pfam" id="PF00854">
    <property type="entry name" value="PTR2"/>
    <property type="match status" value="1"/>
</dbReference>
<evidence type="ECO:0008006" key="9">
    <source>
        <dbReference type="Google" id="ProtNLM"/>
    </source>
</evidence>
<keyword evidence="5 6" id="KW-0472">Membrane</keyword>
<comment type="caution">
    <text evidence="7">The sequence shown here is derived from an EMBL/GenBank/DDBJ whole genome shotgun (WGS) entry which is preliminary data.</text>
</comment>
<evidence type="ECO:0000256" key="5">
    <source>
        <dbReference type="ARBA" id="ARBA00023136"/>
    </source>
</evidence>
<dbReference type="PANTHER" id="PTHR11654">
    <property type="entry name" value="OLIGOPEPTIDE TRANSPORTER-RELATED"/>
    <property type="match status" value="1"/>
</dbReference>
<comment type="subcellular location">
    <subcellularLocation>
        <location evidence="1">Membrane</location>
        <topology evidence="1">Multi-pass membrane protein</topology>
    </subcellularLocation>
</comment>
<keyword evidence="8" id="KW-1185">Reference proteome</keyword>
<dbReference type="Proteomes" id="UP001419268">
    <property type="component" value="Unassembled WGS sequence"/>
</dbReference>
<evidence type="ECO:0000313" key="8">
    <source>
        <dbReference type="Proteomes" id="UP001419268"/>
    </source>
</evidence>
<keyword evidence="4 6" id="KW-1133">Transmembrane helix</keyword>
<gene>
    <name evidence="7" type="ORF">Scep_002880</name>
</gene>
<evidence type="ECO:0000313" key="7">
    <source>
        <dbReference type="EMBL" id="KAK9167689.1"/>
    </source>
</evidence>
<accession>A0AAP0LG03</accession>
<dbReference type="GO" id="GO:0022857">
    <property type="term" value="F:transmembrane transporter activity"/>
    <property type="evidence" value="ECO:0007669"/>
    <property type="project" value="InterPro"/>
</dbReference>
<dbReference type="InterPro" id="IPR000109">
    <property type="entry name" value="POT_fam"/>
</dbReference>
<dbReference type="AlphaFoldDB" id="A0AAP0LG03"/>
<feature type="transmembrane region" description="Helical" evidence="6">
    <location>
        <begin position="226"/>
        <end position="248"/>
    </location>
</feature>
<name>A0AAP0LG03_9MAGN</name>
<feature type="transmembrane region" description="Helical" evidence="6">
    <location>
        <begin position="311"/>
        <end position="330"/>
    </location>
</feature>
<feature type="transmembrane region" description="Helical" evidence="6">
    <location>
        <begin position="342"/>
        <end position="367"/>
    </location>
</feature>
<dbReference type="SUPFAM" id="SSF103473">
    <property type="entry name" value="MFS general substrate transporter"/>
    <property type="match status" value="1"/>
</dbReference>
<evidence type="ECO:0000256" key="4">
    <source>
        <dbReference type="ARBA" id="ARBA00022989"/>
    </source>
</evidence>